<keyword evidence="3" id="KW-1185">Reference proteome</keyword>
<reference evidence="2 3" key="1">
    <citation type="journal article" date="2024" name="J. Plant Pathol.">
        <title>Sequence and assembly of the genome of Seiridium unicorne, isolate CBS 538.82, causal agent of cypress canker disease.</title>
        <authorList>
            <person name="Scali E."/>
            <person name="Rocca G.D."/>
            <person name="Danti R."/>
            <person name="Garbelotto M."/>
            <person name="Barberini S."/>
            <person name="Baroncelli R."/>
            <person name="Emiliani G."/>
        </authorList>
    </citation>
    <scope>NUCLEOTIDE SEQUENCE [LARGE SCALE GENOMIC DNA]</scope>
    <source>
        <strain evidence="2 3">BM-138-508</strain>
    </source>
</reference>
<sequence length="192" mass="21655">MVQKHSAGKLKPGLVSNPQTDDEQNEMITSESLSEPEHQSSQDDSRKCSKIMEDKSDDKGQRRALCEQLEELREEIDDCQRLSERVMGESTQLSKMIRDLEFELSAVRGAFEHVRGEHLETQSQLYSAKREIDRLRGLLRMNGPRSMLSIDLNSGSVGHMGMIPVGGRGDHGALNFRHEHDLDGDSDVSDDY</sequence>
<gene>
    <name evidence="2" type="ORF">SUNI508_11700</name>
</gene>
<evidence type="ECO:0000256" key="1">
    <source>
        <dbReference type="SAM" id="MobiDB-lite"/>
    </source>
</evidence>
<name>A0ABR2UGT7_9PEZI</name>
<evidence type="ECO:0000313" key="2">
    <source>
        <dbReference type="EMBL" id="KAK9413757.1"/>
    </source>
</evidence>
<evidence type="ECO:0000313" key="3">
    <source>
        <dbReference type="Proteomes" id="UP001408356"/>
    </source>
</evidence>
<accession>A0ABR2UGT7</accession>
<feature type="region of interest" description="Disordered" evidence="1">
    <location>
        <begin position="1"/>
        <end position="62"/>
    </location>
</feature>
<feature type="compositionally biased region" description="Basic and acidic residues" evidence="1">
    <location>
        <begin position="35"/>
        <end position="62"/>
    </location>
</feature>
<dbReference type="EMBL" id="JARVKF010000435">
    <property type="protein sequence ID" value="KAK9413757.1"/>
    <property type="molecule type" value="Genomic_DNA"/>
</dbReference>
<proteinExistence type="predicted"/>
<organism evidence="2 3">
    <name type="scientific">Seiridium unicorne</name>
    <dbReference type="NCBI Taxonomy" id="138068"/>
    <lineage>
        <taxon>Eukaryota</taxon>
        <taxon>Fungi</taxon>
        <taxon>Dikarya</taxon>
        <taxon>Ascomycota</taxon>
        <taxon>Pezizomycotina</taxon>
        <taxon>Sordariomycetes</taxon>
        <taxon>Xylariomycetidae</taxon>
        <taxon>Amphisphaeriales</taxon>
        <taxon>Sporocadaceae</taxon>
        <taxon>Seiridium</taxon>
    </lineage>
</organism>
<protein>
    <submittedName>
        <fullName evidence="2">Uncharacterized protein</fullName>
    </submittedName>
</protein>
<dbReference type="Proteomes" id="UP001408356">
    <property type="component" value="Unassembled WGS sequence"/>
</dbReference>
<comment type="caution">
    <text evidence="2">The sequence shown here is derived from an EMBL/GenBank/DDBJ whole genome shotgun (WGS) entry which is preliminary data.</text>
</comment>